<dbReference type="RefSeq" id="WP_382407123.1">
    <property type="nucleotide sequence ID" value="NZ_JBHSGU010000002.1"/>
</dbReference>
<dbReference type="Proteomes" id="UP001595897">
    <property type="component" value="Unassembled WGS sequence"/>
</dbReference>
<reference evidence="2" key="1">
    <citation type="journal article" date="2019" name="Int. J. Syst. Evol. Microbiol.">
        <title>The Global Catalogue of Microorganisms (GCM) 10K type strain sequencing project: providing services to taxonomists for standard genome sequencing and annotation.</title>
        <authorList>
            <consortium name="The Broad Institute Genomics Platform"/>
            <consortium name="The Broad Institute Genome Sequencing Center for Infectious Disease"/>
            <person name="Wu L."/>
            <person name="Ma J."/>
        </authorList>
    </citation>
    <scope>NUCLEOTIDE SEQUENCE [LARGE SCALE GENOMIC DNA]</scope>
    <source>
        <strain evidence="2">KACC 12507</strain>
    </source>
</reference>
<evidence type="ECO:0000313" key="2">
    <source>
        <dbReference type="Proteomes" id="UP001595897"/>
    </source>
</evidence>
<name>A0ABV9LU69_9ALTE</name>
<organism evidence="1 2">
    <name type="scientific">Glaciecola siphonariae</name>
    <dbReference type="NCBI Taxonomy" id="521012"/>
    <lineage>
        <taxon>Bacteria</taxon>
        <taxon>Pseudomonadati</taxon>
        <taxon>Pseudomonadota</taxon>
        <taxon>Gammaproteobacteria</taxon>
        <taxon>Alteromonadales</taxon>
        <taxon>Alteromonadaceae</taxon>
        <taxon>Glaciecola</taxon>
    </lineage>
</organism>
<gene>
    <name evidence="1" type="ORF">ACFO4O_07765</name>
</gene>
<dbReference type="EMBL" id="JBHSGU010000002">
    <property type="protein sequence ID" value="MFC4700046.1"/>
    <property type="molecule type" value="Genomic_DNA"/>
</dbReference>
<proteinExistence type="predicted"/>
<protein>
    <submittedName>
        <fullName evidence="1">Uncharacterized protein</fullName>
    </submittedName>
</protein>
<keyword evidence="2" id="KW-1185">Reference proteome</keyword>
<sequence>MTSDEFIAHCRNEIMITYQAIKDGKPDDKQKYRTEGLIHAAKLLGLLSSKEQKDLIEDVHMQYFGESVAERRARKKSISDLKEQSPEAYFDIPAIVRKT</sequence>
<accession>A0ABV9LU69</accession>
<comment type="caution">
    <text evidence="1">The sequence shown here is derived from an EMBL/GenBank/DDBJ whole genome shotgun (WGS) entry which is preliminary data.</text>
</comment>
<evidence type="ECO:0000313" key="1">
    <source>
        <dbReference type="EMBL" id="MFC4700046.1"/>
    </source>
</evidence>